<dbReference type="PANTHER" id="PTHR46847">
    <property type="entry name" value="D-ALLOSE-BINDING PERIPLASMIC PROTEIN-RELATED"/>
    <property type="match status" value="1"/>
</dbReference>
<keyword evidence="7" id="KW-1185">Reference proteome</keyword>
<feature type="signal peptide" evidence="4">
    <location>
        <begin position="1"/>
        <end position="23"/>
    </location>
</feature>
<sequence>MKLLHLLALIAVTTIGFSTNSYATDEHWALEVRKPYNAMIQSSQTLNFKPLQQASKPWKICALVPHLKDAYWIGIDYGLMTHAKALNVTVDLFEANSYYGRKRQLEQLDHCVNSDYDAILLGAVGPNILEHYGHPIHKKVIALVNMINAPEVYTRVGVNWYSLGVIIGEHLKNEYPEPGNLALLMGPYKVGGSARIEQGIHKALKNSQYRISSIRHADNNRNLHRKQLLQLLEQQTPDYIIGGAVAIEAAVSVLRQKGLSDEVKLLSSYFSPALWRALYRNKVIYSNDDRVVLQGKLAIDITVRELEGEPAFGDIGPIINRLTNNPPAQDQLKDSLAPAEFYPVYSVLAENK</sequence>
<feature type="domain" description="Periplasmic binding protein" evidence="5">
    <location>
        <begin position="63"/>
        <end position="309"/>
    </location>
</feature>
<evidence type="ECO:0000259" key="5">
    <source>
        <dbReference type="Pfam" id="PF13407"/>
    </source>
</evidence>
<organism evidence="6 7">
    <name type="scientific">Shewanella gelidii</name>
    <dbReference type="NCBI Taxonomy" id="1642821"/>
    <lineage>
        <taxon>Bacteria</taxon>
        <taxon>Pseudomonadati</taxon>
        <taxon>Pseudomonadota</taxon>
        <taxon>Gammaproteobacteria</taxon>
        <taxon>Alteromonadales</taxon>
        <taxon>Shewanellaceae</taxon>
        <taxon>Shewanella</taxon>
    </lineage>
</organism>
<feature type="chain" id="PRO_5036848980" evidence="4">
    <location>
        <begin position="24"/>
        <end position="352"/>
    </location>
</feature>
<dbReference type="InterPro" id="IPR014301">
    <property type="entry name" value="TMAO_TorT"/>
</dbReference>
<dbReference type="CDD" id="cd06306">
    <property type="entry name" value="PBP1_TorT-like"/>
    <property type="match status" value="1"/>
</dbReference>
<dbReference type="SUPFAM" id="SSF53822">
    <property type="entry name" value="Periplasmic binding protein-like I"/>
    <property type="match status" value="1"/>
</dbReference>
<keyword evidence="3 4" id="KW-0732">Signal</keyword>
<dbReference type="Proteomes" id="UP000613743">
    <property type="component" value="Unassembled WGS sequence"/>
</dbReference>
<dbReference type="Gene3D" id="3.40.50.2300">
    <property type="match status" value="2"/>
</dbReference>
<comment type="similarity">
    <text evidence="2">Belongs to the bacterial solute-binding protein 2 family.</text>
</comment>
<dbReference type="InterPro" id="IPR025997">
    <property type="entry name" value="SBP_2_dom"/>
</dbReference>
<dbReference type="GO" id="GO:0030313">
    <property type="term" value="C:cell envelope"/>
    <property type="evidence" value="ECO:0007669"/>
    <property type="project" value="UniProtKB-SubCell"/>
</dbReference>
<comment type="caution">
    <text evidence="6">The sequence shown here is derived from an EMBL/GenBank/DDBJ whole genome shotgun (WGS) entry which is preliminary data.</text>
</comment>
<protein>
    <submittedName>
        <fullName evidence="6">TMAO reductase system periplasmic protein TorT</fullName>
    </submittedName>
</protein>
<dbReference type="Pfam" id="PF13407">
    <property type="entry name" value="Peripla_BP_4"/>
    <property type="match status" value="1"/>
</dbReference>
<evidence type="ECO:0000256" key="4">
    <source>
        <dbReference type="SAM" id="SignalP"/>
    </source>
</evidence>
<dbReference type="GO" id="GO:0030246">
    <property type="term" value="F:carbohydrate binding"/>
    <property type="evidence" value="ECO:0007669"/>
    <property type="project" value="UniProtKB-ARBA"/>
</dbReference>
<evidence type="ECO:0000313" key="7">
    <source>
        <dbReference type="Proteomes" id="UP000613743"/>
    </source>
</evidence>
<evidence type="ECO:0000256" key="1">
    <source>
        <dbReference type="ARBA" id="ARBA00004196"/>
    </source>
</evidence>
<reference evidence="6" key="1">
    <citation type="journal article" date="2014" name="Int. J. Syst. Evol. Microbiol.">
        <title>Complete genome sequence of Corynebacterium casei LMG S-19264T (=DSM 44701T), isolated from a smear-ripened cheese.</title>
        <authorList>
            <consortium name="US DOE Joint Genome Institute (JGI-PGF)"/>
            <person name="Walter F."/>
            <person name="Albersmeier A."/>
            <person name="Kalinowski J."/>
            <person name="Ruckert C."/>
        </authorList>
    </citation>
    <scope>NUCLEOTIDE SEQUENCE</scope>
    <source>
        <strain evidence="6">JCM 30804</strain>
    </source>
</reference>
<dbReference type="PANTHER" id="PTHR46847:SF1">
    <property type="entry name" value="D-ALLOSE-BINDING PERIPLASMIC PROTEIN-RELATED"/>
    <property type="match status" value="1"/>
</dbReference>
<proteinExistence type="inferred from homology"/>
<dbReference type="AlphaFoldDB" id="A0A917JMC7"/>
<dbReference type="InterPro" id="IPR028082">
    <property type="entry name" value="Peripla_BP_I"/>
</dbReference>
<dbReference type="NCBIfam" id="TIGR02955">
    <property type="entry name" value="TMAO_TorT"/>
    <property type="match status" value="1"/>
</dbReference>
<evidence type="ECO:0000313" key="6">
    <source>
        <dbReference type="EMBL" id="GGI72995.1"/>
    </source>
</evidence>
<reference evidence="6" key="2">
    <citation type="submission" date="2020-09" db="EMBL/GenBank/DDBJ databases">
        <authorList>
            <person name="Sun Q."/>
            <person name="Ohkuma M."/>
        </authorList>
    </citation>
    <scope>NUCLEOTIDE SEQUENCE</scope>
    <source>
        <strain evidence="6">JCM 30804</strain>
    </source>
</reference>
<comment type="subcellular location">
    <subcellularLocation>
        <location evidence="1">Cell envelope</location>
    </subcellularLocation>
</comment>
<name>A0A917JMC7_9GAMM</name>
<accession>A0A917JMC7</accession>
<evidence type="ECO:0000256" key="2">
    <source>
        <dbReference type="ARBA" id="ARBA00007639"/>
    </source>
</evidence>
<dbReference type="RefSeq" id="WP_188918139.1">
    <property type="nucleotide sequence ID" value="NZ_BMPZ01000002.1"/>
</dbReference>
<dbReference type="NCBIfam" id="NF008185">
    <property type="entry name" value="PRK10936.1"/>
    <property type="match status" value="1"/>
</dbReference>
<dbReference type="GO" id="GO:0055085">
    <property type="term" value="P:transmembrane transport"/>
    <property type="evidence" value="ECO:0007669"/>
    <property type="project" value="UniProtKB-ARBA"/>
</dbReference>
<evidence type="ECO:0000256" key="3">
    <source>
        <dbReference type="ARBA" id="ARBA00022729"/>
    </source>
</evidence>
<gene>
    <name evidence="6" type="primary">torT</name>
    <name evidence="6" type="ORF">GCM10009332_08130</name>
</gene>
<dbReference type="EMBL" id="BMPZ01000002">
    <property type="protein sequence ID" value="GGI72995.1"/>
    <property type="molecule type" value="Genomic_DNA"/>
</dbReference>